<protein>
    <submittedName>
        <fullName evidence="2">Uncharacterized protein</fullName>
    </submittedName>
</protein>
<feature type="compositionally biased region" description="Polar residues" evidence="1">
    <location>
        <begin position="390"/>
        <end position="403"/>
    </location>
</feature>
<dbReference type="EMBL" id="JAGFBS010000058">
    <property type="protein sequence ID" value="KAG6370025.1"/>
    <property type="molecule type" value="Genomic_DNA"/>
</dbReference>
<evidence type="ECO:0000256" key="1">
    <source>
        <dbReference type="SAM" id="MobiDB-lite"/>
    </source>
</evidence>
<keyword evidence="3" id="KW-1185">Reference proteome</keyword>
<dbReference type="OrthoDB" id="3258371at2759"/>
<name>A0A8I3A4R0_9AGAM</name>
<comment type="caution">
    <text evidence="2">The sequence shown here is derived from an EMBL/GenBank/DDBJ whole genome shotgun (WGS) entry which is preliminary data.</text>
</comment>
<dbReference type="Proteomes" id="UP000683000">
    <property type="component" value="Unassembled WGS sequence"/>
</dbReference>
<feature type="compositionally biased region" description="Low complexity" evidence="1">
    <location>
        <begin position="404"/>
        <end position="419"/>
    </location>
</feature>
<evidence type="ECO:0000313" key="3">
    <source>
        <dbReference type="Proteomes" id="UP000683000"/>
    </source>
</evidence>
<evidence type="ECO:0000313" key="2">
    <source>
        <dbReference type="EMBL" id="KAG6370025.1"/>
    </source>
</evidence>
<reference evidence="2" key="1">
    <citation type="submission" date="2021-03" db="EMBL/GenBank/DDBJ databases">
        <title>Evolutionary innovations through gain and loss of genes in the ectomycorrhizal Boletales.</title>
        <authorList>
            <person name="Wu G."/>
            <person name="Miyauchi S."/>
            <person name="Morin E."/>
            <person name="Yang Z.-L."/>
            <person name="Xu J."/>
            <person name="Martin F.M."/>
        </authorList>
    </citation>
    <scope>NUCLEOTIDE SEQUENCE</scope>
    <source>
        <strain evidence="2">BR01</strain>
    </source>
</reference>
<accession>A0A8I3A4R0</accession>
<organism evidence="2 3">
    <name type="scientific">Boletus reticuloceps</name>
    <dbReference type="NCBI Taxonomy" id="495285"/>
    <lineage>
        <taxon>Eukaryota</taxon>
        <taxon>Fungi</taxon>
        <taxon>Dikarya</taxon>
        <taxon>Basidiomycota</taxon>
        <taxon>Agaricomycotina</taxon>
        <taxon>Agaricomycetes</taxon>
        <taxon>Agaricomycetidae</taxon>
        <taxon>Boletales</taxon>
        <taxon>Boletineae</taxon>
        <taxon>Boletaceae</taxon>
        <taxon>Boletoideae</taxon>
        <taxon>Boletus</taxon>
    </lineage>
</organism>
<dbReference type="AlphaFoldDB" id="A0A8I3A4R0"/>
<feature type="region of interest" description="Disordered" evidence="1">
    <location>
        <begin position="389"/>
        <end position="437"/>
    </location>
</feature>
<sequence>MSSLLVVGFFGVGAGRRMSLQKPGSKKIYHCFYTTSFPSGLDADERYPAEIRVYSRYNDYVLPDNTVVFLVAKAFFALHEPILLEATTFVPVPGDPTDTSYDNNVPDLTTPLIIGLGIVPSRFDVLADGKSKTCTVVSTDYVRDVVKQSSIQCLFDDLRGRWCKTPMPNVNSTVQYYGTFAGHNGGLFRVCVESVALNVGHLEITSPAPTPSSSAKRKWAAFASATEVSGAAPSDATSSALHQPSIEQDASGEAAVSALPQPSGGCGEVEALHNDQAALLEPQLSVPKLQEGVRIDTHHEHPSSASPQIVTATEAPSTSSLFSAPLLPFGGVDSVTPDIVNGVRAAATPELSQQPSAMLSQTSFTGPGVTIPSSMYSFLANYALMGAPPGSSTHSPVSFGTAQVTSSDLSSSVAGSVESQGQMVEPKSKGKRKARRG</sequence>
<proteinExistence type="predicted"/>
<gene>
    <name evidence="2" type="ORF">JVT61DRAFT_12544</name>
</gene>